<evidence type="ECO:0000313" key="1">
    <source>
        <dbReference type="EMBL" id="MFH0247047.1"/>
    </source>
</evidence>
<dbReference type="Proteomes" id="UP001607069">
    <property type="component" value="Unassembled WGS sequence"/>
</dbReference>
<proteinExistence type="predicted"/>
<dbReference type="EMBL" id="JBIHMK010000005">
    <property type="protein sequence ID" value="MFH0247047.1"/>
    <property type="molecule type" value="Genomic_DNA"/>
</dbReference>
<dbReference type="RefSeq" id="WP_279951568.1">
    <property type="nucleotide sequence ID" value="NZ_BAABEN010000002.1"/>
</dbReference>
<sequence length="160" mass="17959">MEISFSSTAQYAGQGLEHTCGADLASVSRGDLCWYYFLGRLWISRSGVEIGPSWGWVPLFDAIDSVQRMMTFARGGKGMSSIYFTENQESIDFTRERDVLRLVPSYLDSELICSVEEFAEAGTDFIRGELRRVVSEYPPLVRNSHVREVARSVGLEDLGV</sequence>
<keyword evidence="2" id="KW-1185">Reference proteome</keyword>
<name>A0ABW7HMS1_9ACTN</name>
<accession>A0ABW7HMS1</accession>
<reference evidence="1 2" key="1">
    <citation type="submission" date="2024-10" db="EMBL/GenBank/DDBJ databases">
        <authorList>
            <person name="Cho J.-C."/>
        </authorList>
    </citation>
    <scope>NUCLEOTIDE SEQUENCE [LARGE SCALE GENOMIC DNA]</scope>
    <source>
        <strain evidence="1 2">KCTC29696</strain>
    </source>
</reference>
<evidence type="ECO:0000313" key="2">
    <source>
        <dbReference type="Proteomes" id="UP001607069"/>
    </source>
</evidence>
<protein>
    <submittedName>
        <fullName evidence="1">Uncharacterized protein</fullName>
    </submittedName>
</protein>
<comment type="caution">
    <text evidence="1">The sequence shown here is derived from an EMBL/GenBank/DDBJ whole genome shotgun (WGS) entry which is preliminary data.</text>
</comment>
<organism evidence="1 2">
    <name type="scientific">Streptomyces chitinivorans</name>
    <dbReference type="NCBI Taxonomy" id="1257027"/>
    <lineage>
        <taxon>Bacteria</taxon>
        <taxon>Bacillati</taxon>
        <taxon>Actinomycetota</taxon>
        <taxon>Actinomycetes</taxon>
        <taxon>Kitasatosporales</taxon>
        <taxon>Streptomycetaceae</taxon>
        <taxon>Streptomyces</taxon>
    </lineage>
</organism>
<gene>
    <name evidence="1" type="ORF">ACG5V6_02280</name>
</gene>